<dbReference type="EnsemblMetazoa" id="AALFPA23_022522.R33428">
    <property type="protein sequence ID" value="AALFPA23_022522.P33428"/>
    <property type="gene ID" value="AALFPA23_022522"/>
</dbReference>
<keyword evidence="3" id="KW-1185">Reference proteome</keyword>
<dbReference type="GeneID" id="109428119"/>
<accession>A0ABM1ZXF7</accession>
<reference evidence="2" key="2">
    <citation type="submission" date="2025-05" db="UniProtKB">
        <authorList>
            <consortium name="EnsemblMetazoa"/>
        </authorList>
    </citation>
    <scope>IDENTIFICATION</scope>
    <source>
        <strain evidence="2">Foshan</strain>
    </source>
</reference>
<evidence type="ECO:0000313" key="2">
    <source>
        <dbReference type="EnsemblMetazoa" id="AALFPA23_022522.P33428"/>
    </source>
</evidence>
<proteinExistence type="predicted"/>
<organism evidence="2 3">
    <name type="scientific">Aedes albopictus</name>
    <name type="common">Asian tiger mosquito</name>
    <name type="synonym">Stegomyia albopicta</name>
    <dbReference type="NCBI Taxonomy" id="7160"/>
    <lineage>
        <taxon>Eukaryota</taxon>
        <taxon>Metazoa</taxon>
        <taxon>Ecdysozoa</taxon>
        <taxon>Arthropoda</taxon>
        <taxon>Hexapoda</taxon>
        <taxon>Insecta</taxon>
        <taxon>Pterygota</taxon>
        <taxon>Neoptera</taxon>
        <taxon>Endopterygota</taxon>
        <taxon>Diptera</taxon>
        <taxon>Nematocera</taxon>
        <taxon>Culicoidea</taxon>
        <taxon>Culicidae</taxon>
        <taxon>Culicinae</taxon>
        <taxon>Aedini</taxon>
        <taxon>Aedes</taxon>
        <taxon>Stegomyia</taxon>
    </lineage>
</organism>
<protein>
    <recommendedName>
        <fullName evidence="1">Nucleoporin NSP1-like C-terminal domain-containing protein</fullName>
    </recommendedName>
</protein>
<feature type="domain" description="Nucleoporin NSP1-like C-terminal" evidence="1">
    <location>
        <begin position="20"/>
        <end position="87"/>
    </location>
</feature>
<evidence type="ECO:0000313" key="3">
    <source>
        <dbReference type="Proteomes" id="UP000069940"/>
    </source>
</evidence>
<sequence length="215" mass="24671">MNFNDLSRTMDLLVMECETDSEPCFIRQAKAVRLWDTTVHGNIDSMVSLHRSLKSTERDQSLLEGAVLLIGETLAELEQSITRLEQCPREVALPSWRTSASSSLRGNLLPDRNRFYRILLEVDAQMTDPDREWPPDANMLKQKINEHRRYYEESFPIIGILACQAETLAAIDKQLVAIDDRLEKNDNLFQDMGLHADRWLGEFCCNLLVSDRKSG</sequence>
<name>A0ABM1ZXF7_AEDAL</name>
<dbReference type="Pfam" id="PF05064">
    <property type="entry name" value="Nsp1_C"/>
    <property type="match status" value="1"/>
</dbReference>
<dbReference type="RefSeq" id="XP_029707611.2">
    <property type="nucleotide sequence ID" value="XM_029851751.2"/>
</dbReference>
<dbReference type="Proteomes" id="UP000069940">
    <property type="component" value="Unassembled WGS sequence"/>
</dbReference>
<dbReference type="InterPro" id="IPR007758">
    <property type="entry name" value="Nucleoporin_NSP1_C"/>
</dbReference>
<evidence type="ECO:0000259" key="1">
    <source>
        <dbReference type="Pfam" id="PF05064"/>
    </source>
</evidence>
<reference evidence="3" key="1">
    <citation type="journal article" date="2015" name="Proc. Natl. Acad. Sci. U.S.A.">
        <title>Genome sequence of the Asian Tiger mosquito, Aedes albopictus, reveals insights into its biology, genetics, and evolution.</title>
        <authorList>
            <person name="Chen X.G."/>
            <person name="Jiang X."/>
            <person name="Gu J."/>
            <person name="Xu M."/>
            <person name="Wu Y."/>
            <person name="Deng Y."/>
            <person name="Zhang C."/>
            <person name="Bonizzoni M."/>
            <person name="Dermauw W."/>
            <person name="Vontas J."/>
            <person name="Armbruster P."/>
            <person name="Huang X."/>
            <person name="Yang Y."/>
            <person name="Zhang H."/>
            <person name="He W."/>
            <person name="Peng H."/>
            <person name="Liu Y."/>
            <person name="Wu K."/>
            <person name="Chen J."/>
            <person name="Lirakis M."/>
            <person name="Topalis P."/>
            <person name="Van Leeuwen T."/>
            <person name="Hall A.B."/>
            <person name="Jiang X."/>
            <person name="Thorpe C."/>
            <person name="Mueller R.L."/>
            <person name="Sun C."/>
            <person name="Waterhouse R.M."/>
            <person name="Yan G."/>
            <person name="Tu Z.J."/>
            <person name="Fang X."/>
            <person name="James A.A."/>
        </authorList>
    </citation>
    <scope>NUCLEOTIDE SEQUENCE [LARGE SCALE GENOMIC DNA]</scope>
    <source>
        <strain evidence="3">Foshan</strain>
    </source>
</reference>